<dbReference type="VEuPathDB" id="FungiDB:PV09_06057"/>
<dbReference type="HOGENOM" id="CLU_536605_0_0_1"/>
<dbReference type="RefSeq" id="XP_016212478.1">
    <property type="nucleotide sequence ID" value="XM_016359642.1"/>
</dbReference>
<dbReference type="GeneID" id="27314030"/>
<dbReference type="EMBL" id="KN847548">
    <property type="protein sequence ID" value="KIW02609.1"/>
    <property type="molecule type" value="Genomic_DNA"/>
</dbReference>
<accession>A0A0D2AU07</accession>
<evidence type="ECO:0000313" key="3">
    <source>
        <dbReference type="Proteomes" id="UP000053259"/>
    </source>
</evidence>
<feature type="compositionally biased region" description="Acidic residues" evidence="1">
    <location>
        <begin position="76"/>
        <end position="88"/>
    </location>
</feature>
<dbReference type="OrthoDB" id="62952at2759"/>
<reference evidence="2 3" key="1">
    <citation type="submission" date="2015-01" db="EMBL/GenBank/DDBJ databases">
        <title>The Genome Sequence of Ochroconis gallopava CBS43764.</title>
        <authorList>
            <consortium name="The Broad Institute Genomics Platform"/>
            <person name="Cuomo C."/>
            <person name="de Hoog S."/>
            <person name="Gorbushina A."/>
            <person name="Stielow B."/>
            <person name="Teixiera M."/>
            <person name="Abouelleil A."/>
            <person name="Chapman S.B."/>
            <person name="Priest M."/>
            <person name="Young S.K."/>
            <person name="Wortman J."/>
            <person name="Nusbaum C."/>
            <person name="Birren B."/>
        </authorList>
    </citation>
    <scope>NUCLEOTIDE SEQUENCE [LARGE SCALE GENOMIC DNA]</scope>
    <source>
        <strain evidence="2 3">CBS 43764</strain>
    </source>
</reference>
<dbReference type="PANTHER" id="PTHR42085">
    <property type="entry name" value="F-BOX DOMAIN-CONTAINING PROTEIN"/>
    <property type="match status" value="1"/>
</dbReference>
<evidence type="ECO:0000256" key="1">
    <source>
        <dbReference type="SAM" id="MobiDB-lite"/>
    </source>
</evidence>
<dbReference type="Proteomes" id="UP000053259">
    <property type="component" value="Unassembled WGS sequence"/>
</dbReference>
<dbReference type="InParanoid" id="A0A0D2AU07"/>
<feature type="region of interest" description="Disordered" evidence="1">
    <location>
        <begin position="1"/>
        <end position="106"/>
    </location>
</feature>
<evidence type="ECO:0000313" key="2">
    <source>
        <dbReference type="EMBL" id="KIW02609.1"/>
    </source>
</evidence>
<gene>
    <name evidence="2" type="ORF">PV09_06057</name>
</gene>
<dbReference type="InterPro" id="IPR038883">
    <property type="entry name" value="AN11006-like"/>
</dbReference>
<dbReference type="STRING" id="253628.A0A0D2AU07"/>
<organism evidence="2 3">
    <name type="scientific">Verruconis gallopava</name>
    <dbReference type="NCBI Taxonomy" id="253628"/>
    <lineage>
        <taxon>Eukaryota</taxon>
        <taxon>Fungi</taxon>
        <taxon>Dikarya</taxon>
        <taxon>Ascomycota</taxon>
        <taxon>Pezizomycotina</taxon>
        <taxon>Dothideomycetes</taxon>
        <taxon>Pleosporomycetidae</taxon>
        <taxon>Venturiales</taxon>
        <taxon>Sympoventuriaceae</taxon>
        <taxon>Verruconis</taxon>
    </lineage>
</organism>
<name>A0A0D2AU07_9PEZI</name>
<dbReference type="PANTHER" id="PTHR42085:SF2">
    <property type="entry name" value="F-BOX DOMAIN-CONTAINING PROTEIN"/>
    <property type="match status" value="1"/>
</dbReference>
<dbReference type="AlphaFoldDB" id="A0A0D2AU07"/>
<proteinExistence type="predicted"/>
<sequence length="508" mass="57225">MAPSEDARKRKTAHENSTTSPKRLRRRREPIENIGTSSHETEDTPYGQCSAVSSSSSTPRTSHLMVSPLPPSTIAEEAEETNDYDDGSGDSVSSAPSSAISDVPPWDPSFDITSMLSRPASESSSSSFVRNLRAFQSRPGMLTKISDQWRQATREPVAEPRSRAGPSSSCFRAQNLEARPSSVPFLDVPRELRDQIYREIYVHDGAISIRQPKFHLPVRAHPGKPMALMRTHRQIYEEAMAIYIGHNDFILDLNILTAIDFLAAMPQKISQHFTNITLGKSIMSGYVRYELGMFDSSRLRTDLVKRLVYDWNLKTISIEVPDEHNPNPFTIGINNQGHHGANGVAPAGVFFNLSTFHPRHDYSWSLMRELVDVLLESGFDNLRLIYNTPLPPHLNVDSDPKKLLNLYALARILYLDDEYEVETQIKRIEAARAAGRRNEFPNKMAVERFVRERRTIRKFAVGVGLKKDWEEGSVIVIRRPGTTEKDKEKTYDIGDLMAMPGASVSTDQ</sequence>
<keyword evidence="3" id="KW-1185">Reference proteome</keyword>
<feature type="compositionally biased region" description="Low complexity" evidence="1">
    <location>
        <begin position="89"/>
        <end position="104"/>
    </location>
</feature>
<protein>
    <submittedName>
        <fullName evidence="2">Uncharacterized protein</fullName>
    </submittedName>
</protein>